<dbReference type="Gene3D" id="1.25.40.10">
    <property type="entry name" value="Tetratricopeptide repeat domain"/>
    <property type="match status" value="1"/>
</dbReference>
<evidence type="ECO:0000313" key="2">
    <source>
        <dbReference type="EMBL" id="CUR58428.1"/>
    </source>
</evidence>
<accession>A0A2P2C8U2</accession>
<proteinExistence type="predicted"/>
<gene>
    <name evidence="2" type="ORF">NOCA1140097</name>
</gene>
<dbReference type="InterPro" id="IPR005158">
    <property type="entry name" value="BTAD"/>
</dbReference>
<reference evidence="2" key="1">
    <citation type="submission" date="2015-08" db="EMBL/GenBank/DDBJ databases">
        <authorList>
            <person name="Babu N.S."/>
            <person name="Beckwith C.J."/>
            <person name="Beseler K.G."/>
            <person name="Brison A."/>
            <person name="Carone J.V."/>
            <person name="Caskin T.P."/>
            <person name="Diamond M."/>
            <person name="Durham M.E."/>
            <person name="Foxe J.M."/>
            <person name="Go M."/>
            <person name="Henderson B.A."/>
            <person name="Jones I.B."/>
            <person name="McGettigan J.A."/>
            <person name="Micheletti S.J."/>
            <person name="Nasrallah M.E."/>
            <person name="Ortiz D."/>
            <person name="Piller C.R."/>
            <person name="Privatt S.R."/>
            <person name="Schneider S.L."/>
            <person name="Sharp S."/>
            <person name="Smith T.C."/>
            <person name="Stanton J.D."/>
            <person name="Ullery H.E."/>
            <person name="Wilson R.J."/>
            <person name="Serrano M.G."/>
            <person name="Buck G."/>
            <person name="Lee V."/>
            <person name="Wang Y."/>
            <person name="Carvalho R."/>
            <person name="Voegtly L."/>
            <person name="Shi R."/>
            <person name="Duckworth R."/>
            <person name="Johnson A."/>
            <person name="Loviza R."/>
            <person name="Walstead R."/>
            <person name="Shah Z."/>
            <person name="Kiflezghi M."/>
            <person name="Wade K."/>
            <person name="Ball S.L."/>
            <person name="Bradley K.W."/>
            <person name="Asai D.J."/>
            <person name="Bowman C.A."/>
            <person name="Russell D.A."/>
            <person name="Pope W.H."/>
            <person name="Jacobs-Sera D."/>
            <person name="Hendrix R.W."/>
            <person name="Hatfull G.F."/>
        </authorList>
    </citation>
    <scope>NUCLEOTIDE SEQUENCE</scope>
</reference>
<sequence length="251" mass="27376">MTTAALSRAAGPSISLLGGFSVHVGHQVVPMPRNAQRVLGFLAVTGVEQLRDTVAGNLWPGAAPERAMSNLRTALWRVRQADPRIVRAGRDAVGLDQEVRIDYELITSQARRIIAEYPVEDQAISGAARLLEADLLPGWDEEWLLLDRERHRQLRIHALEKLSELLTSRGQYGRAIDVACAAIRVEPLHESAHAVLIAAHMAEGNHTEAIRHGREYAVLLDKEAGLMPSPRIAALLLPTQRSAPPAAPPLA</sequence>
<dbReference type="PANTHER" id="PTHR35807">
    <property type="entry name" value="TRANSCRIPTIONAL REGULATOR REDD-RELATED"/>
    <property type="match status" value="1"/>
</dbReference>
<dbReference type="AlphaFoldDB" id="A0A2P2C8U2"/>
<dbReference type="InterPro" id="IPR011990">
    <property type="entry name" value="TPR-like_helical_dom_sf"/>
</dbReference>
<feature type="domain" description="Bacterial transcriptional activator" evidence="1">
    <location>
        <begin position="101"/>
        <end position="240"/>
    </location>
</feature>
<organism evidence="2">
    <name type="scientific">metagenome</name>
    <dbReference type="NCBI Taxonomy" id="256318"/>
    <lineage>
        <taxon>unclassified sequences</taxon>
        <taxon>metagenomes</taxon>
    </lineage>
</organism>
<dbReference type="SMART" id="SM01043">
    <property type="entry name" value="BTAD"/>
    <property type="match status" value="1"/>
</dbReference>
<protein>
    <submittedName>
        <fullName evidence="2">Putative Transcriptional regulator, SARP family</fullName>
    </submittedName>
</protein>
<dbReference type="EMBL" id="CZKB01000006">
    <property type="protein sequence ID" value="CUR58428.1"/>
    <property type="molecule type" value="Genomic_DNA"/>
</dbReference>
<dbReference type="Gene3D" id="1.10.10.10">
    <property type="entry name" value="Winged helix-like DNA-binding domain superfamily/Winged helix DNA-binding domain"/>
    <property type="match status" value="1"/>
</dbReference>
<evidence type="ECO:0000259" key="1">
    <source>
        <dbReference type="SMART" id="SM01043"/>
    </source>
</evidence>
<dbReference type="SUPFAM" id="SSF48452">
    <property type="entry name" value="TPR-like"/>
    <property type="match status" value="1"/>
</dbReference>
<dbReference type="Pfam" id="PF03704">
    <property type="entry name" value="BTAD"/>
    <property type="match status" value="1"/>
</dbReference>
<dbReference type="InterPro" id="IPR051677">
    <property type="entry name" value="AfsR-DnrI-RedD_regulator"/>
</dbReference>
<dbReference type="InterPro" id="IPR036388">
    <property type="entry name" value="WH-like_DNA-bd_sf"/>
</dbReference>
<name>A0A2P2C8U2_9ZZZZ</name>